<accession>A0ABR7RCU6</accession>
<protein>
    <submittedName>
        <fullName evidence="2">Uncharacterized protein</fullName>
    </submittedName>
</protein>
<keyword evidence="3" id="KW-1185">Reference proteome</keyword>
<dbReference type="Proteomes" id="UP000603940">
    <property type="component" value="Unassembled WGS sequence"/>
</dbReference>
<evidence type="ECO:0000313" key="2">
    <source>
        <dbReference type="EMBL" id="MBC9179578.1"/>
    </source>
</evidence>
<dbReference type="RefSeq" id="WP_187780600.1">
    <property type="nucleotide sequence ID" value="NZ_JACTUZ010000160.1"/>
</dbReference>
<feature type="region of interest" description="Disordered" evidence="1">
    <location>
        <begin position="66"/>
        <end position="86"/>
    </location>
</feature>
<proteinExistence type="predicted"/>
<comment type="caution">
    <text evidence="2">The sequence shown here is derived from an EMBL/GenBank/DDBJ whole genome shotgun (WGS) entry which is preliminary data.</text>
</comment>
<gene>
    <name evidence="2" type="ORF">IBL25_21790</name>
</gene>
<dbReference type="EMBL" id="JACTUZ010000160">
    <property type="protein sequence ID" value="MBC9179578.1"/>
    <property type="molecule type" value="Genomic_DNA"/>
</dbReference>
<organism evidence="2 3">
    <name type="scientific">Pseudoroseomonas ludipueritiae</name>
    <dbReference type="NCBI Taxonomy" id="198093"/>
    <lineage>
        <taxon>Bacteria</taxon>
        <taxon>Pseudomonadati</taxon>
        <taxon>Pseudomonadota</taxon>
        <taxon>Alphaproteobacteria</taxon>
        <taxon>Acetobacterales</taxon>
        <taxon>Acetobacteraceae</taxon>
        <taxon>Pseudoroseomonas</taxon>
    </lineage>
</organism>
<reference evidence="2 3" key="1">
    <citation type="journal article" date="2009" name="Int. J. Syst. Evol. Microbiol.">
        <title>Transfer of Teichococcus ludipueritiae and Muricoccus roseus to the genus Roseomonas, as Roseomonas ludipueritiae comb. nov. and Roseomonas rosea comb. nov., respectively, and emended description of the genus Roseomonas.</title>
        <authorList>
            <person name="Sanchez-Porro C."/>
            <person name="Gallego V."/>
            <person name="Busse H.J."/>
            <person name="Kampfer P."/>
            <person name="Ventosa A."/>
        </authorList>
    </citation>
    <scope>NUCLEOTIDE SEQUENCE [LARGE SCALE GENOMIC DNA]</scope>
    <source>
        <strain evidence="2 3">DSM 14915</strain>
    </source>
</reference>
<evidence type="ECO:0000256" key="1">
    <source>
        <dbReference type="SAM" id="MobiDB-lite"/>
    </source>
</evidence>
<sequence length="86" mass="9625">MAEEGAYLDIICMGCRRQTAITARKLCTEVLSDVLVRDSKSRFRCAECGHRGVHFTLHGHWTGPSDMKPDDWAETAESRVPGYEAP</sequence>
<name>A0ABR7RCU6_9PROT</name>
<evidence type="ECO:0000313" key="3">
    <source>
        <dbReference type="Proteomes" id="UP000603940"/>
    </source>
</evidence>